<comment type="similarity">
    <text evidence="2 11 12">Belongs to the ATPase A chain family.</text>
</comment>
<keyword evidence="10 11" id="KW-0066">ATP synthesis</keyword>
<feature type="transmembrane region" description="Helical" evidence="11">
    <location>
        <begin position="145"/>
        <end position="163"/>
    </location>
</feature>
<evidence type="ECO:0000256" key="2">
    <source>
        <dbReference type="ARBA" id="ARBA00006810"/>
    </source>
</evidence>
<dbReference type="PRINTS" id="PR00123">
    <property type="entry name" value="ATPASEA"/>
</dbReference>
<evidence type="ECO:0000256" key="5">
    <source>
        <dbReference type="ARBA" id="ARBA00022692"/>
    </source>
</evidence>
<comment type="function">
    <text evidence="11 12">Key component of the proton channel; it plays a direct role in the translocation of protons across the membrane.</text>
</comment>
<feature type="transmembrane region" description="Helical" evidence="11">
    <location>
        <begin position="328"/>
        <end position="351"/>
    </location>
</feature>
<dbReference type="Gene3D" id="1.20.120.220">
    <property type="entry name" value="ATP synthase, F0 complex, subunit A"/>
    <property type="match status" value="1"/>
</dbReference>
<dbReference type="InterPro" id="IPR045083">
    <property type="entry name" value="ATP_synth_F0_asu_bact/mt"/>
</dbReference>
<protein>
    <recommendedName>
        <fullName evidence="11 12">ATP synthase subunit a</fullName>
    </recommendedName>
    <alternativeName>
        <fullName evidence="11">ATP synthase F0 sector subunit a</fullName>
    </alternativeName>
    <alternativeName>
        <fullName evidence="11">F-ATPase subunit 6</fullName>
    </alternativeName>
</protein>
<dbReference type="SUPFAM" id="SSF81336">
    <property type="entry name" value="F1F0 ATP synthase subunit A"/>
    <property type="match status" value="1"/>
</dbReference>
<dbReference type="GO" id="GO:0045259">
    <property type="term" value="C:proton-transporting ATP synthase complex"/>
    <property type="evidence" value="ECO:0007669"/>
    <property type="project" value="UniProtKB-KW"/>
</dbReference>
<keyword evidence="14" id="KW-1185">Reference proteome</keyword>
<evidence type="ECO:0000256" key="1">
    <source>
        <dbReference type="ARBA" id="ARBA00004141"/>
    </source>
</evidence>
<evidence type="ECO:0000256" key="10">
    <source>
        <dbReference type="ARBA" id="ARBA00023310"/>
    </source>
</evidence>
<feature type="transmembrane region" description="Helical" evidence="11">
    <location>
        <begin position="263"/>
        <end position="285"/>
    </location>
</feature>
<dbReference type="AlphaFoldDB" id="A0A917J3D9"/>
<evidence type="ECO:0000313" key="14">
    <source>
        <dbReference type="Proteomes" id="UP000627292"/>
    </source>
</evidence>
<proteinExistence type="inferred from homology"/>
<keyword evidence="6 11" id="KW-0375">Hydrogen ion transport</keyword>
<comment type="caution">
    <text evidence="13">The sequence shown here is derived from an EMBL/GenBank/DDBJ whole genome shotgun (WGS) entry which is preliminary data.</text>
</comment>
<evidence type="ECO:0000256" key="8">
    <source>
        <dbReference type="ARBA" id="ARBA00023065"/>
    </source>
</evidence>
<dbReference type="Proteomes" id="UP000627292">
    <property type="component" value="Unassembled WGS sequence"/>
</dbReference>
<evidence type="ECO:0000256" key="9">
    <source>
        <dbReference type="ARBA" id="ARBA00023136"/>
    </source>
</evidence>
<sequence>MKYLLGVTFSTFMLFFFNVSFGRDHHQNEGDSLTVKTEAHAPEAHGGHGDAHGEFNPGETIIHHVLDAHEFHFFSFGHTHATIPLPIIVYAPQRGLKVFSSARFEEGTVAYEGYKIEKNKIIAVTETGAVDTSVTVYDLSLTKNVVQMFLAVILLVVIMLNVAKKYKAQGAQSVPSGFQNAIEPVINFVIDEVAKPNLREKYRKYLPYLLTVFFFILINNIIGLIPGSANVTGNIAFTLVLSVISLIVILISTDGHFWAHIFWPPGVPLLVKLILVPVELLGIFIKPAALMIRLFANMTAGHIVILSFVSLIFIFGKMAAAAGWGFSPVSLAFTVFIYMVEILVAFIQAFIFTNLTAVFIGQAFESSHGHDDHNGKHHDHGEVFA</sequence>
<dbReference type="HAMAP" id="MF_01393">
    <property type="entry name" value="ATP_synth_a_bact"/>
    <property type="match status" value="1"/>
</dbReference>
<dbReference type="PANTHER" id="PTHR11410">
    <property type="entry name" value="ATP SYNTHASE SUBUNIT A"/>
    <property type="match status" value="1"/>
</dbReference>
<dbReference type="EMBL" id="BMIB01000004">
    <property type="protein sequence ID" value="GGH77036.1"/>
    <property type="molecule type" value="Genomic_DNA"/>
</dbReference>
<keyword evidence="5 11" id="KW-0812">Transmembrane</keyword>
<comment type="subcellular location">
    <subcellularLocation>
        <location evidence="11 12">Cell membrane</location>
        <topology evidence="11 12">Multi-pass membrane protein</topology>
    </subcellularLocation>
    <subcellularLocation>
        <location evidence="1">Membrane</location>
        <topology evidence="1">Multi-pass membrane protein</topology>
    </subcellularLocation>
</comment>
<keyword evidence="9 11" id="KW-0472">Membrane</keyword>
<evidence type="ECO:0000256" key="11">
    <source>
        <dbReference type="HAMAP-Rule" id="MF_01393"/>
    </source>
</evidence>
<evidence type="ECO:0000256" key="6">
    <source>
        <dbReference type="ARBA" id="ARBA00022781"/>
    </source>
</evidence>
<dbReference type="GO" id="GO:0005886">
    <property type="term" value="C:plasma membrane"/>
    <property type="evidence" value="ECO:0007669"/>
    <property type="project" value="UniProtKB-SubCell"/>
</dbReference>
<evidence type="ECO:0000256" key="3">
    <source>
        <dbReference type="ARBA" id="ARBA00022448"/>
    </source>
</evidence>
<evidence type="ECO:0000256" key="12">
    <source>
        <dbReference type="RuleBase" id="RU000483"/>
    </source>
</evidence>
<dbReference type="InterPro" id="IPR000568">
    <property type="entry name" value="ATP_synth_F0_asu"/>
</dbReference>
<keyword evidence="11" id="KW-1003">Cell membrane</keyword>
<name>A0A917J3D9_9BACT</name>
<evidence type="ECO:0000256" key="4">
    <source>
        <dbReference type="ARBA" id="ARBA00022547"/>
    </source>
</evidence>
<dbReference type="NCBIfam" id="TIGR01131">
    <property type="entry name" value="ATP_synt_6_or_A"/>
    <property type="match status" value="1"/>
</dbReference>
<keyword evidence="4 11" id="KW-0138">CF(0)</keyword>
<organism evidence="13 14">
    <name type="scientific">Filimonas zeae</name>
    <dbReference type="NCBI Taxonomy" id="1737353"/>
    <lineage>
        <taxon>Bacteria</taxon>
        <taxon>Pseudomonadati</taxon>
        <taxon>Bacteroidota</taxon>
        <taxon>Chitinophagia</taxon>
        <taxon>Chitinophagales</taxon>
        <taxon>Chitinophagaceae</taxon>
        <taxon>Filimonas</taxon>
    </lineage>
</organism>
<dbReference type="PANTHER" id="PTHR11410:SF0">
    <property type="entry name" value="ATP SYNTHASE SUBUNIT A"/>
    <property type="match status" value="1"/>
</dbReference>
<dbReference type="RefSeq" id="WP_229687952.1">
    <property type="nucleotide sequence ID" value="NZ_BMIB01000004.1"/>
</dbReference>
<keyword evidence="8 11" id="KW-0406">Ion transport</keyword>
<evidence type="ECO:0000313" key="13">
    <source>
        <dbReference type="EMBL" id="GGH77036.1"/>
    </source>
</evidence>
<dbReference type="InterPro" id="IPR035908">
    <property type="entry name" value="F0_ATP_A_sf"/>
</dbReference>
<reference evidence="13" key="2">
    <citation type="submission" date="2020-09" db="EMBL/GenBank/DDBJ databases">
        <authorList>
            <person name="Sun Q."/>
            <person name="Zhou Y."/>
        </authorList>
    </citation>
    <scope>NUCLEOTIDE SEQUENCE</scope>
    <source>
        <strain evidence="13">CGMCC 1.15290</strain>
    </source>
</reference>
<reference evidence="13" key="1">
    <citation type="journal article" date="2014" name="Int. J. Syst. Evol. Microbiol.">
        <title>Complete genome sequence of Corynebacterium casei LMG S-19264T (=DSM 44701T), isolated from a smear-ripened cheese.</title>
        <authorList>
            <consortium name="US DOE Joint Genome Institute (JGI-PGF)"/>
            <person name="Walter F."/>
            <person name="Albersmeier A."/>
            <person name="Kalinowski J."/>
            <person name="Ruckert C."/>
        </authorList>
    </citation>
    <scope>NUCLEOTIDE SEQUENCE</scope>
    <source>
        <strain evidence="13">CGMCC 1.15290</strain>
    </source>
</reference>
<keyword evidence="7 11" id="KW-1133">Transmembrane helix</keyword>
<feature type="transmembrane region" description="Helical" evidence="11">
    <location>
        <begin position="205"/>
        <end position="225"/>
    </location>
</feature>
<dbReference type="CDD" id="cd00310">
    <property type="entry name" value="ATP-synt_Fo_a_6"/>
    <property type="match status" value="1"/>
</dbReference>
<feature type="transmembrane region" description="Helical" evidence="11">
    <location>
        <begin position="231"/>
        <end position="251"/>
    </location>
</feature>
<keyword evidence="3 11" id="KW-0813">Transport</keyword>
<evidence type="ECO:0000256" key="7">
    <source>
        <dbReference type="ARBA" id="ARBA00022989"/>
    </source>
</evidence>
<gene>
    <name evidence="11 13" type="primary">atpB</name>
    <name evidence="13" type="ORF">GCM10011379_42780</name>
</gene>
<feature type="transmembrane region" description="Helical" evidence="11">
    <location>
        <begin position="291"/>
        <end position="316"/>
    </location>
</feature>
<dbReference type="Pfam" id="PF00119">
    <property type="entry name" value="ATP-synt_A"/>
    <property type="match status" value="1"/>
</dbReference>
<dbReference type="GO" id="GO:0046933">
    <property type="term" value="F:proton-transporting ATP synthase activity, rotational mechanism"/>
    <property type="evidence" value="ECO:0007669"/>
    <property type="project" value="UniProtKB-UniRule"/>
</dbReference>
<accession>A0A917J3D9</accession>